<evidence type="ECO:0000256" key="2">
    <source>
        <dbReference type="ARBA" id="ARBA00022840"/>
    </source>
</evidence>
<dbReference type="SUPFAM" id="SSF48334">
    <property type="entry name" value="DNA repair protein MutS, domain III"/>
    <property type="match status" value="1"/>
</dbReference>
<name>A0A9X3F613_9BACT</name>
<keyword evidence="4" id="KW-1133">Transmembrane helix</keyword>
<evidence type="ECO:0000256" key="3">
    <source>
        <dbReference type="ARBA" id="ARBA00023125"/>
    </source>
</evidence>
<dbReference type="RefSeq" id="WP_343332746.1">
    <property type="nucleotide sequence ID" value="NZ_JAPOHD010000017.1"/>
</dbReference>
<dbReference type="PANTHER" id="PTHR11361">
    <property type="entry name" value="DNA MISMATCH REPAIR PROTEIN MUTS FAMILY MEMBER"/>
    <property type="match status" value="1"/>
</dbReference>
<dbReference type="SMART" id="SM00534">
    <property type="entry name" value="MUTSac"/>
    <property type="match status" value="1"/>
</dbReference>
<keyword evidence="2" id="KW-0067">ATP-binding</keyword>
<dbReference type="InterPro" id="IPR000432">
    <property type="entry name" value="DNA_mismatch_repair_MutS_C"/>
</dbReference>
<evidence type="ECO:0000256" key="4">
    <source>
        <dbReference type="SAM" id="Phobius"/>
    </source>
</evidence>
<reference evidence="7" key="1">
    <citation type="submission" date="2022-11" db="EMBL/GenBank/DDBJ databases">
        <title>Marilongibacter aestuarii gen. nov., sp. nov., isolated from tidal flat sediment.</title>
        <authorList>
            <person name="Jiayan W."/>
        </authorList>
    </citation>
    <scope>NUCLEOTIDE SEQUENCE</scope>
    <source>
        <strain evidence="7">Z1-6</strain>
    </source>
</reference>
<dbReference type="Pfam" id="PF00488">
    <property type="entry name" value="MutS_V"/>
    <property type="match status" value="1"/>
</dbReference>
<keyword evidence="3" id="KW-0238">DNA-binding</keyword>
<evidence type="ECO:0000259" key="5">
    <source>
        <dbReference type="SMART" id="SM00533"/>
    </source>
</evidence>
<evidence type="ECO:0000256" key="1">
    <source>
        <dbReference type="ARBA" id="ARBA00022741"/>
    </source>
</evidence>
<sequence length="592" mass="69087">MNNQPVFYAGKLSKYNTELESVSLKVKWFAWYRFLAFVGIFVPFFFLGFQWVSFSVAAILIVLFFFLVKKNIQLEKRKKKFTVLKKLVEDELLALKHSFLHFQNGKEFLDTEHFFSYDLDLFGDGSLFQFLNRTVTLGGRQKLAGWLIRPSKEKYEIESRQKAVQELSEIPNWRLHFLANGKLFEETEELSREIKSWSEMELELNRAGLVKWLIKIVPIITLLTVIPSALGSTDFFLVLMVVLQFVLMYFFWKRINQYYNFFGRKSELLSKYMQLLQIIEEREFQSEYLNGLQKKITQPSAGKIFSQLKNLVKQFEYRQNILVGIFLNGIFTWDIRCVFRLWQWHQKHHNKLEVWLSVISEIDALVSLGNYANNHPDFTFPEILDKGFSFSAKDVGHPLLRADKRVCNDMEINGWSKVMIVTGANMAGKSTFLRTVGVNLILARMGAPVCAKQMRITPIAIYTNMRTTDSLLKDESYFFAELKRIKGVLDRLQSGERIFVILDEMLKGTNSIDKLNGSKELIKKLVEFKSIALIATHDLKLSEMEDEFPQQVFNKCFEIRIENEELIFDYKLSDGATKTMNATFLMKKMGII</sequence>
<dbReference type="Pfam" id="PF05192">
    <property type="entry name" value="MutS_III"/>
    <property type="match status" value="1"/>
</dbReference>
<keyword evidence="4" id="KW-0812">Transmembrane</keyword>
<dbReference type="InterPro" id="IPR007696">
    <property type="entry name" value="DNA_mismatch_repair_MutS_core"/>
</dbReference>
<feature type="transmembrane region" description="Helical" evidence="4">
    <location>
        <begin position="235"/>
        <end position="252"/>
    </location>
</feature>
<dbReference type="GO" id="GO:0006298">
    <property type="term" value="P:mismatch repair"/>
    <property type="evidence" value="ECO:0007669"/>
    <property type="project" value="InterPro"/>
</dbReference>
<gene>
    <name evidence="7" type="ORF">OU798_08675</name>
</gene>
<dbReference type="Proteomes" id="UP001145087">
    <property type="component" value="Unassembled WGS sequence"/>
</dbReference>
<dbReference type="EMBL" id="JAPOHD010000017">
    <property type="protein sequence ID" value="MCY1720412.1"/>
    <property type="molecule type" value="Genomic_DNA"/>
</dbReference>
<dbReference type="Gene3D" id="1.10.1420.10">
    <property type="match status" value="1"/>
</dbReference>
<dbReference type="GO" id="GO:0005829">
    <property type="term" value="C:cytosol"/>
    <property type="evidence" value="ECO:0007669"/>
    <property type="project" value="TreeGrafter"/>
</dbReference>
<evidence type="ECO:0000313" key="8">
    <source>
        <dbReference type="Proteomes" id="UP001145087"/>
    </source>
</evidence>
<dbReference type="InterPro" id="IPR036187">
    <property type="entry name" value="DNA_mismatch_repair_MutS_sf"/>
</dbReference>
<dbReference type="AlphaFoldDB" id="A0A9X3F613"/>
<dbReference type="GO" id="GO:0005524">
    <property type="term" value="F:ATP binding"/>
    <property type="evidence" value="ECO:0007669"/>
    <property type="project" value="UniProtKB-KW"/>
</dbReference>
<proteinExistence type="predicted"/>
<evidence type="ECO:0008006" key="9">
    <source>
        <dbReference type="Google" id="ProtNLM"/>
    </source>
</evidence>
<dbReference type="PANTHER" id="PTHR11361:SF99">
    <property type="entry name" value="DNA MISMATCH REPAIR PROTEIN"/>
    <property type="match status" value="1"/>
</dbReference>
<keyword evidence="8" id="KW-1185">Reference proteome</keyword>
<dbReference type="GO" id="GO:0030983">
    <property type="term" value="F:mismatched DNA binding"/>
    <property type="evidence" value="ECO:0007669"/>
    <property type="project" value="InterPro"/>
</dbReference>
<dbReference type="Gene3D" id="3.40.50.300">
    <property type="entry name" value="P-loop containing nucleotide triphosphate hydrolases"/>
    <property type="match status" value="1"/>
</dbReference>
<feature type="transmembrane region" description="Helical" evidence="4">
    <location>
        <begin position="212"/>
        <end position="229"/>
    </location>
</feature>
<feature type="domain" description="DNA mismatch repair proteins mutS family" evidence="6">
    <location>
        <begin position="416"/>
        <end position="591"/>
    </location>
</feature>
<feature type="transmembrane region" description="Helical" evidence="4">
    <location>
        <begin position="51"/>
        <end position="68"/>
    </location>
</feature>
<dbReference type="InterPro" id="IPR045076">
    <property type="entry name" value="MutS"/>
</dbReference>
<feature type="transmembrane region" description="Helical" evidence="4">
    <location>
        <begin position="28"/>
        <end position="45"/>
    </location>
</feature>
<dbReference type="InterPro" id="IPR027417">
    <property type="entry name" value="P-loop_NTPase"/>
</dbReference>
<evidence type="ECO:0000259" key="6">
    <source>
        <dbReference type="SMART" id="SM00534"/>
    </source>
</evidence>
<feature type="domain" description="DNA mismatch repair protein MutS core" evidence="5">
    <location>
        <begin position="122"/>
        <end position="403"/>
    </location>
</feature>
<dbReference type="SMART" id="SM00533">
    <property type="entry name" value="MUTSd"/>
    <property type="match status" value="1"/>
</dbReference>
<accession>A0A9X3F613</accession>
<keyword evidence="1" id="KW-0547">Nucleotide-binding</keyword>
<dbReference type="GO" id="GO:0140664">
    <property type="term" value="F:ATP-dependent DNA damage sensor activity"/>
    <property type="evidence" value="ECO:0007669"/>
    <property type="project" value="InterPro"/>
</dbReference>
<comment type="caution">
    <text evidence="7">The sequence shown here is derived from an EMBL/GenBank/DDBJ whole genome shotgun (WGS) entry which is preliminary data.</text>
</comment>
<keyword evidence="4" id="KW-0472">Membrane</keyword>
<organism evidence="7 8">
    <name type="scientific">Draconibacterium aestuarii</name>
    <dbReference type="NCBI Taxonomy" id="2998507"/>
    <lineage>
        <taxon>Bacteria</taxon>
        <taxon>Pseudomonadati</taxon>
        <taxon>Bacteroidota</taxon>
        <taxon>Bacteroidia</taxon>
        <taxon>Marinilabiliales</taxon>
        <taxon>Prolixibacteraceae</taxon>
        <taxon>Draconibacterium</taxon>
    </lineage>
</organism>
<protein>
    <recommendedName>
        <fullName evidence="9">DNA mismatch repair proteins mutS family domain-containing protein</fullName>
    </recommendedName>
</protein>
<evidence type="ECO:0000313" key="7">
    <source>
        <dbReference type="EMBL" id="MCY1720412.1"/>
    </source>
</evidence>
<dbReference type="SUPFAM" id="SSF52540">
    <property type="entry name" value="P-loop containing nucleoside triphosphate hydrolases"/>
    <property type="match status" value="1"/>
</dbReference>